<name>Q83GP5_TROWT</name>
<dbReference type="Gene3D" id="3.30.470.10">
    <property type="match status" value="1"/>
</dbReference>
<keyword evidence="19" id="KW-1185">Reference proteome</keyword>
<reference evidence="18 19" key="1">
    <citation type="journal article" date="2003" name="Genome Res.">
        <title>Tropheryma whipplei twist: a human pathogenic Actinobacteria with a reduced genome.</title>
        <authorList>
            <person name="Raoult D."/>
            <person name="Ogata H."/>
            <person name="Audic S."/>
            <person name="Robert C."/>
            <person name="Suhre K."/>
            <person name="Drancourt M."/>
            <person name="Claverie J.-M."/>
        </authorList>
    </citation>
    <scope>NUCLEOTIDE SEQUENCE [LARGE SCALE GENOMIC DNA]</scope>
    <source>
        <strain evidence="18 19">Twist</strain>
    </source>
</reference>
<dbReference type="GO" id="GO:0052656">
    <property type="term" value="F:L-isoleucine-2-oxoglutarate transaminase activity"/>
    <property type="evidence" value="ECO:0007669"/>
    <property type="project" value="RHEA"/>
</dbReference>
<dbReference type="Gene3D" id="3.20.10.10">
    <property type="entry name" value="D-amino Acid Aminotransferase, subunit A, domain 2"/>
    <property type="match status" value="1"/>
</dbReference>
<dbReference type="EMBL" id="AE014184">
    <property type="protein sequence ID" value="AAO44305.1"/>
    <property type="molecule type" value="Genomic_DNA"/>
</dbReference>
<dbReference type="NCBIfam" id="NF009897">
    <property type="entry name" value="PRK13357.1"/>
    <property type="match status" value="1"/>
</dbReference>
<sequence length="361" mass="40030">MSAKNYKKTLLVNPISQDELQKRLSAPGFGSVFSEHMVSADWHRDLGWHDYRVEPYGPISLAPSAMVFHYGQEIFEGLKIFRHSQDSSVRAFRPLENAKRFQKSSERIALPVLPVEDFLQSLREWVMVDGRWVPNAPSCVYARPFMIATEEALGLRATCSARYTLICCPVGDLFGQIRPIRVRVSSKYSRASRGGTGSVKFGGNYAASILPQVEAGNDGFDQVLFLDSASYKNIEELSASNIFFVLSSKTLITPSLGGTILPGVTRDSIIRIAEDLGFVVEQRQISLDEVTHLFSQDKVTEMFCCGTAASVTPIGSVSFDGGTLGSGQAGPVTMLLREYLRDIQFGNRPDKYNWMVNLEDT</sequence>
<dbReference type="PANTHER" id="PTHR11825:SF44">
    <property type="entry name" value="BRANCHED-CHAIN-AMINO-ACID AMINOTRANSFERASE"/>
    <property type="match status" value="1"/>
</dbReference>
<dbReference type="GO" id="GO:0052654">
    <property type="term" value="F:L-leucine-2-oxoglutarate transaminase activity"/>
    <property type="evidence" value="ECO:0007669"/>
    <property type="project" value="RHEA"/>
</dbReference>
<dbReference type="CDD" id="cd01557">
    <property type="entry name" value="BCAT_beta_family"/>
    <property type="match status" value="1"/>
</dbReference>
<dbReference type="UniPathway" id="UPA00048">
    <property type="reaction ID" value="UER00073"/>
</dbReference>
<feature type="modified residue" description="N6-(pyridoxal phosphate)lysine" evidence="14">
    <location>
        <position position="200"/>
    </location>
</feature>
<keyword evidence="8 17" id="KW-0808">Transferase</keyword>
<dbReference type="SUPFAM" id="SSF56752">
    <property type="entry name" value="D-aminoacid aminotransferase-like PLP-dependent enzymes"/>
    <property type="match status" value="1"/>
</dbReference>
<accession>Q83GP5</accession>
<dbReference type="NCBIfam" id="TIGR01123">
    <property type="entry name" value="ilvE_II"/>
    <property type="match status" value="1"/>
</dbReference>
<dbReference type="HOGENOM" id="CLU_031922_0_2_11"/>
<dbReference type="eggNOG" id="COG0115">
    <property type="taxonomic scope" value="Bacteria"/>
</dbReference>
<dbReference type="GO" id="GO:0009098">
    <property type="term" value="P:L-leucine biosynthetic process"/>
    <property type="evidence" value="ECO:0007669"/>
    <property type="project" value="UniProtKB-UniPathway"/>
</dbReference>
<dbReference type="PIRSF" id="PIRSF006468">
    <property type="entry name" value="BCAT1"/>
    <property type="match status" value="1"/>
</dbReference>
<evidence type="ECO:0000256" key="17">
    <source>
        <dbReference type="RuleBase" id="RU004517"/>
    </source>
</evidence>
<dbReference type="AlphaFoldDB" id="Q83GP5"/>
<dbReference type="GO" id="GO:0009097">
    <property type="term" value="P:isoleucine biosynthetic process"/>
    <property type="evidence" value="ECO:0007669"/>
    <property type="project" value="UniProtKB-UniPathway"/>
</dbReference>
<comment type="cofactor">
    <cofactor evidence="1 16">
        <name>pyridoxal 5'-phosphate</name>
        <dbReference type="ChEBI" id="CHEBI:597326"/>
    </cofactor>
</comment>
<evidence type="ECO:0000256" key="9">
    <source>
        <dbReference type="ARBA" id="ARBA00022898"/>
    </source>
</evidence>
<keyword evidence="9 16" id="KW-0663">Pyridoxal phosphate</keyword>
<comment type="similarity">
    <text evidence="5 15">Belongs to the class-IV pyridoxal-phosphate-dependent aminotransferase family.</text>
</comment>
<proteinExistence type="inferred from homology"/>
<evidence type="ECO:0000313" key="18">
    <source>
        <dbReference type="EMBL" id="AAO44305.1"/>
    </source>
</evidence>
<evidence type="ECO:0000256" key="16">
    <source>
        <dbReference type="RuleBase" id="RU004516"/>
    </source>
</evidence>
<evidence type="ECO:0000256" key="12">
    <source>
        <dbReference type="ARBA" id="ARBA00048798"/>
    </source>
</evidence>
<dbReference type="InterPro" id="IPR043131">
    <property type="entry name" value="BCAT-like_N"/>
</dbReference>
<evidence type="ECO:0000256" key="10">
    <source>
        <dbReference type="ARBA" id="ARBA00023304"/>
    </source>
</evidence>
<comment type="pathway">
    <text evidence="2">Amino-acid biosynthesis; L-isoleucine biosynthesis; L-isoleucine from 2-oxobutanoate: step 4/4.</text>
</comment>
<dbReference type="UniPathway" id="UPA00049">
    <property type="reaction ID" value="UER00062"/>
</dbReference>
<comment type="pathway">
    <text evidence="3">Amino-acid biosynthesis; L-valine biosynthesis; L-valine from pyruvate: step 4/4.</text>
</comment>
<dbReference type="PANTHER" id="PTHR11825">
    <property type="entry name" value="SUBGROUP IIII AMINOTRANSFERASE"/>
    <property type="match status" value="1"/>
</dbReference>
<evidence type="ECO:0000256" key="4">
    <source>
        <dbReference type="ARBA" id="ARBA00005072"/>
    </source>
</evidence>
<dbReference type="RefSeq" id="WP_011102431.1">
    <property type="nucleotide sequence ID" value="NC_004572.3"/>
</dbReference>
<dbReference type="UniPathway" id="UPA00047">
    <property type="reaction ID" value="UER00058"/>
</dbReference>
<keyword evidence="6 17" id="KW-0032">Aminotransferase</keyword>
<keyword evidence="7 17" id="KW-0028">Amino-acid biosynthesis</keyword>
<evidence type="ECO:0000256" key="11">
    <source>
        <dbReference type="ARBA" id="ARBA00048212"/>
    </source>
</evidence>
<dbReference type="InterPro" id="IPR005786">
    <property type="entry name" value="B_amino_transII"/>
</dbReference>
<comment type="catalytic activity">
    <reaction evidence="13 17">
        <text>L-leucine + 2-oxoglutarate = 4-methyl-2-oxopentanoate + L-glutamate</text>
        <dbReference type="Rhea" id="RHEA:18321"/>
        <dbReference type="ChEBI" id="CHEBI:16810"/>
        <dbReference type="ChEBI" id="CHEBI:17865"/>
        <dbReference type="ChEBI" id="CHEBI:29985"/>
        <dbReference type="ChEBI" id="CHEBI:57427"/>
        <dbReference type="EC" id="2.6.1.42"/>
    </reaction>
</comment>
<dbReference type="PROSITE" id="PS00770">
    <property type="entry name" value="AA_TRANSFER_CLASS_4"/>
    <property type="match status" value="1"/>
</dbReference>
<evidence type="ECO:0000256" key="6">
    <source>
        <dbReference type="ARBA" id="ARBA00022576"/>
    </source>
</evidence>
<protein>
    <recommendedName>
        <fullName evidence="17">Branched-chain-amino-acid aminotransferase</fullName>
        <ecNumber evidence="17">2.6.1.42</ecNumber>
    </recommendedName>
</protein>
<dbReference type="InterPro" id="IPR001544">
    <property type="entry name" value="Aminotrans_IV"/>
</dbReference>
<comment type="catalytic activity">
    <reaction evidence="12 17">
        <text>L-isoleucine + 2-oxoglutarate = (S)-3-methyl-2-oxopentanoate + L-glutamate</text>
        <dbReference type="Rhea" id="RHEA:24801"/>
        <dbReference type="ChEBI" id="CHEBI:16810"/>
        <dbReference type="ChEBI" id="CHEBI:29985"/>
        <dbReference type="ChEBI" id="CHEBI:35146"/>
        <dbReference type="ChEBI" id="CHEBI:58045"/>
        <dbReference type="EC" id="2.6.1.42"/>
    </reaction>
</comment>
<dbReference type="Pfam" id="PF01063">
    <property type="entry name" value="Aminotran_4"/>
    <property type="match status" value="1"/>
</dbReference>
<evidence type="ECO:0000256" key="2">
    <source>
        <dbReference type="ARBA" id="ARBA00004824"/>
    </source>
</evidence>
<evidence type="ECO:0000256" key="14">
    <source>
        <dbReference type="PIRSR" id="PIRSR006468-1"/>
    </source>
</evidence>
<gene>
    <name evidence="18" type="primary">ilvE</name>
    <name evidence="18" type="ordered locus">TWT_208</name>
</gene>
<evidence type="ECO:0000256" key="8">
    <source>
        <dbReference type="ARBA" id="ARBA00022679"/>
    </source>
</evidence>
<evidence type="ECO:0000256" key="15">
    <source>
        <dbReference type="RuleBase" id="RU004106"/>
    </source>
</evidence>
<dbReference type="InterPro" id="IPR018300">
    <property type="entry name" value="Aminotrans_IV_CS"/>
</dbReference>
<comment type="pathway">
    <text evidence="4">Amino-acid biosynthesis; L-leucine biosynthesis; L-leucine from 3-methyl-2-oxobutanoate: step 4/4.</text>
</comment>
<evidence type="ECO:0000256" key="7">
    <source>
        <dbReference type="ARBA" id="ARBA00022605"/>
    </source>
</evidence>
<evidence type="ECO:0000256" key="5">
    <source>
        <dbReference type="ARBA" id="ARBA00009320"/>
    </source>
</evidence>
<evidence type="ECO:0000256" key="13">
    <source>
        <dbReference type="ARBA" id="ARBA00049229"/>
    </source>
</evidence>
<dbReference type="InterPro" id="IPR043132">
    <property type="entry name" value="BCAT-like_C"/>
</dbReference>
<dbReference type="InterPro" id="IPR036038">
    <property type="entry name" value="Aminotransferase-like"/>
</dbReference>
<evidence type="ECO:0000313" key="19">
    <source>
        <dbReference type="Proteomes" id="UP000002200"/>
    </source>
</evidence>
<dbReference type="STRING" id="203267.TWT_208"/>
<dbReference type="KEGG" id="twh:TWT_208"/>
<comment type="catalytic activity">
    <reaction evidence="11 17">
        <text>L-valine + 2-oxoglutarate = 3-methyl-2-oxobutanoate + L-glutamate</text>
        <dbReference type="Rhea" id="RHEA:24813"/>
        <dbReference type="ChEBI" id="CHEBI:11851"/>
        <dbReference type="ChEBI" id="CHEBI:16810"/>
        <dbReference type="ChEBI" id="CHEBI:29985"/>
        <dbReference type="ChEBI" id="CHEBI:57762"/>
        <dbReference type="EC" id="2.6.1.42"/>
    </reaction>
</comment>
<dbReference type="GO" id="GO:0052655">
    <property type="term" value="F:L-valine-2-oxoglutarate transaminase activity"/>
    <property type="evidence" value="ECO:0007669"/>
    <property type="project" value="RHEA"/>
</dbReference>
<evidence type="ECO:0000256" key="3">
    <source>
        <dbReference type="ARBA" id="ARBA00004931"/>
    </source>
</evidence>
<keyword evidence="10 17" id="KW-0100">Branched-chain amino acid biosynthesis</keyword>
<dbReference type="InterPro" id="IPR033939">
    <property type="entry name" value="BCAT_family"/>
</dbReference>
<dbReference type="Proteomes" id="UP000002200">
    <property type="component" value="Chromosome"/>
</dbReference>
<dbReference type="GO" id="GO:0009099">
    <property type="term" value="P:L-valine biosynthetic process"/>
    <property type="evidence" value="ECO:0007669"/>
    <property type="project" value="UniProtKB-UniPathway"/>
</dbReference>
<evidence type="ECO:0000256" key="1">
    <source>
        <dbReference type="ARBA" id="ARBA00001933"/>
    </source>
</evidence>
<dbReference type="OrthoDB" id="9804984at2"/>
<organism evidence="18 19">
    <name type="scientific">Tropheryma whipplei (strain Twist)</name>
    <name type="common">Whipple's bacillus</name>
    <dbReference type="NCBI Taxonomy" id="203267"/>
    <lineage>
        <taxon>Bacteria</taxon>
        <taxon>Bacillati</taxon>
        <taxon>Actinomycetota</taxon>
        <taxon>Actinomycetes</taxon>
        <taxon>Micrococcales</taxon>
        <taxon>Tropherymataceae</taxon>
        <taxon>Tropheryma</taxon>
    </lineage>
</organism>
<dbReference type="EC" id="2.6.1.42" evidence="17"/>